<dbReference type="InterPro" id="IPR004843">
    <property type="entry name" value="Calcineurin-like_PHP"/>
</dbReference>
<dbReference type="PANTHER" id="PTHR31302:SF31">
    <property type="entry name" value="PHOSPHODIESTERASE YAEI"/>
    <property type="match status" value="1"/>
</dbReference>
<name>A0ABU3K9T2_9BACT</name>
<dbReference type="SUPFAM" id="SSF56300">
    <property type="entry name" value="Metallo-dependent phosphatases"/>
    <property type="match status" value="1"/>
</dbReference>
<dbReference type="RefSeq" id="WP_313833673.1">
    <property type="nucleotide sequence ID" value="NZ_JAQOUE010000001.1"/>
</dbReference>
<sequence>MVDNEALLHLKNRIGPLHLGKRLELQVSHSAFRFAPSGFHIYWENLDALGPFLKGGLRLSGLYHRAIRNSLDYQVEVVTAPIRGLPPAFHGFRILHLSDLHVEGIFDRMKKLKEILRSLTYDLCVITGDFRFMTYGDYQETITLMTDLTNAIHCPYGILGILGNHDFIEMAPPLEKIGIPMLLNESVPLEKNGDTLWMIGVDDPHWYEVADLPRALDGVPKDAVKILLAHSTEIIPEACEAGIDYYLCGHTHGGQICLPGKIPILNSSNFARSYIAGGWNFENRMLGYTSRGTGNSLLPVRFNCPPEITIHQLV</sequence>
<evidence type="ECO:0000256" key="1">
    <source>
        <dbReference type="ARBA" id="ARBA00022723"/>
    </source>
</evidence>
<protein>
    <submittedName>
        <fullName evidence="4">Metallophosphoesterase</fullName>
    </submittedName>
</protein>
<comment type="caution">
    <text evidence="4">The sequence shown here is derived from an EMBL/GenBank/DDBJ whole genome shotgun (WGS) entry which is preliminary data.</text>
</comment>
<evidence type="ECO:0000313" key="5">
    <source>
        <dbReference type="Proteomes" id="UP001250932"/>
    </source>
</evidence>
<reference evidence="4 5" key="1">
    <citation type="journal article" date="2023" name="ISME J.">
        <title>Cultivation and genomic characterization of novel and ubiquitous marine nitrite-oxidizing bacteria from the Nitrospirales.</title>
        <authorList>
            <person name="Mueller A.J."/>
            <person name="Daebeler A."/>
            <person name="Herbold C.W."/>
            <person name="Kirkegaard R.H."/>
            <person name="Daims H."/>
        </authorList>
    </citation>
    <scope>NUCLEOTIDE SEQUENCE [LARGE SCALE GENOMIC DNA]</scope>
    <source>
        <strain evidence="4 5">EB</strain>
    </source>
</reference>
<organism evidence="4 5">
    <name type="scientific">Candidatus Nitronereus thalassa</name>
    <dbReference type="NCBI Taxonomy" id="3020898"/>
    <lineage>
        <taxon>Bacteria</taxon>
        <taxon>Pseudomonadati</taxon>
        <taxon>Nitrospirota</taxon>
        <taxon>Nitrospiria</taxon>
        <taxon>Nitrospirales</taxon>
        <taxon>Nitrospiraceae</taxon>
        <taxon>Candidatus Nitronereus</taxon>
    </lineage>
</organism>
<feature type="domain" description="Calcineurin-like phosphoesterase" evidence="3">
    <location>
        <begin position="92"/>
        <end position="253"/>
    </location>
</feature>
<gene>
    <name evidence="4" type="ORF">PPG34_12475</name>
</gene>
<dbReference type="Proteomes" id="UP001250932">
    <property type="component" value="Unassembled WGS sequence"/>
</dbReference>
<dbReference type="InterPro" id="IPR029052">
    <property type="entry name" value="Metallo-depent_PP-like"/>
</dbReference>
<dbReference type="Gene3D" id="3.60.21.10">
    <property type="match status" value="1"/>
</dbReference>
<keyword evidence="5" id="KW-1185">Reference proteome</keyword>
<dbReference type="InterPro" id="IPR051158">
    <property type="entry name" value="Metallophosphoesterase_sf"/>
</dbReference>
<evidence type="ECO:0000259" key="3">
    <source>
        <dbReference type="Pfam" id="PF00149"/>
    </source>
</evidence>
<evidence type="ECO:0000313" key="4">
    <source>
        <dbReference type="EMBL" id="MDT7043167.1"/>
    </source>
</evidence>
<dbReference type="EMBL" id="JAQOUE010000001">
    <property type="protein sequence ID" value="MDT7043167.1"/>
    <property type="molecule type" value="Genomic_DNA"/>
</dbReference>
<keyword evidence="2" id="KW-0378">Hydrolase</keyword>
<keyword evidence="1" id="KW-0479">Metal-binding</keyword>
<accession>A0ABU3K9T2</accession>
<dbReference type="Pfam" id="PF00149">
    <property type="entry name" value="Metallophos"/>
    <property type="match status" value="1"/>
</dbReference>
<proteinExistence type="predicted"/>
<dbReference type="PANTHER" id="PTHR31302">
    <property type="entry name" value="TRANSMEMBRANE PROTEIN WITH METALLOPHOSPHOESTERASE DOMAIN-RELATED"/>
    <property type="match status" value="1"/>
</dbReference>
<evidence type="ECO:0000256" key="2">
    <source>
        <dbReference type="ARBA" id="ARBA00022801"/>
    </source>
</evidence>